<evidence type="ECO:0000313" key="2">
    <source>
        <dbReference type="Proteomes" id="UP001146120"/>
    </source>
</evidence>
<organism evidence="1 2">
    <name type="scientific">Lagenidium giganteum</name>
    <dbReference type="NCBI Taxonomy" id="4803"/>
    <lineage>
        <taxon>Eukaryota</taxon>
        <taxon>Sar</taxon>
        <taxon>Stramenopiles</taxon>
        <taxon>Oomycota</taxon>
        <taxon>Peronosporomycetes</taxon>
        <taxon>Pythiales</taxon>
        <taxon>Pythiaceae</taxon>
    </lineage>
</organism>
<keyword evidence="2" id="KW-1185">Reference proteome</keyword>
<proteinExistence type="predicted"/>
<comment type="caution">
    <text evidence="1">The sequence shown here is derived from an EMBL/GenBank/DDBJ whole genome shotgun (WGS) entry which is preliminary data.</text>
</comment>
<name>A0AAV2YHV8_9STRA</name>
<dbReference type="Proteomes" id="UP001146120">
    <property type="component" value="Unassembled WGS sequence"/>
</dbReference>
<protein>
    <submittedName>
        <fullName evidence="1">Uncharacterized protein</fullName>
    </submittedName>
</protein>
<accession>A0AAV2YHV8</accession>
<gene>
    <name evidence="1" type="ORF">N0F65_007099</name>
</gene>
<reference evidence="1" key="2">
    <citation type="journal article" date="2023" name="Microbiol Resour">
        <title>Decontamination and Annotation of the Draft Genome Sequence of the Oomycete Lagenidium giganteum ARSEF 373.</title>
        <authorList>
            <person name="Morgan W.R."/>
            <person name="Tartar A."/>
        </authorList>
    </citation>
    <scope>NUCLEOTIDE SEQUENCE</scope>
    <source>
        <strain evidence="1">ARSEF 373</strain>
    </source>
</reference>
<evidence type="ECO:0000313" key="1">
    <source>
        <dbReference type="EMBL" id="DAZ93453.1"/>
    </source>
</evidence>
<sequence length="30" mass="3388">MKQNYEVLSMVCQDAEVKAGRKSKQWATAS</sequence>
<dbReference type="EMBL" id="DAKRPA010000315">
    <property type="protein sequence ID" value="DAZ93453.1"/>
    <property type="molecule type" value="Genomic_DNA"/>
</dbReference>
<reference evidence="1" key="1">
    <citation type="submission" date="2022-11" db="EMBL/GenBank/DDBJ databases">
        <authorList>
            <person name="Morgan W.R."/>
            <person name="Tartar A."/>
        </authorList>
    </citation>
    <scope>NUCLEOTIDE SEQUENCE</scope>
    <source>
        <strain evidence="1">ARSEF 373</strain>
    </source>
</reference>
<dbReference type="AlphaFoldDB" id="A0AAV2YHV8"/>